<evidence type="ECO:0000313" key="1">
    <source>
        <dbReference type="EMBL" id="GGI58493.1"/>
    </source>
</evidence>
<protein>
    <submittedName>
        <fullName evidence="1">Uncharacterized protein</fullName>
    </submittedName>
</protein>
<keyword evidence="2" id="KW-1185">Reference proteome</keyword>
<gene>
    <name evidence="1" type="ORF">GCM10011444_28020</name>
</gene>
<organism evidence="1 2">
    <name type="scientific">Winogradskyella haliclonae</name>
    <dbReference type="NCBI Taxonomy" id="2048558"/>
    <lineage>
        <taxon>Bacteria</taxon>
        <taxon>Pseudomonadati</taxon>
        <taxon>Bacteroidota</taxon>
        <taxon>Flavobacteriia</taxon>
        <taxon>Flavobacteriales</taxon>
        <taxon>Flavobacteriaceae</taxon>
        <taxon>Winogradskyella</taxon>
    </lineage>
</organism>
<evidence type="ECO:0000313" key="2">
    <source>
        <dbReference type="Proteomes" id="UP000624701"/>
    </source>
</evidence>
<reference evidence="2" key="1">
    <citation type="journal article" date="2019" name="Int. J. Syst. Evol. Microbiol.">
        <title>The Global Catalogue of Microorganisms (GCM) 10K type strain sequencing project: providing services to taxonomists for standard genome sequencing and annotation.</title>
        <authorList>
            <consortium name="The Broad Institute Genomics Platform"/>
            <consortium name="The Broad Institute Genome Sequencing Center for Infectious Disease"/>
            <person name="Wu L."/>
            <person name="Ma J."/>
        </authorList>
    </citation>
    <scope>NUCLEOTIDE SEQUENCE [LARGE SCALE GENOMIC DNA]</scope>
    <source>
        <strain evidence="2">CCM 8681</strain>
    </source>
</reference>
<proteinExistence type="predicted"/>
<comment type="caution">
    <text evidence="1">The sequence shown here is derived from an EMBL/GenBank/DDBJ whole genome shotgun (WGS) entry which is preliminary data.</text>
</comment>
<dbReference type="EMBL" id="BMDQ01000006">
    <property type="protein sequence ID" value="GGI58493.1"/>
    <property type="molecule type" value="Genomic_DNA"/>
</dbReference>
<accession>A0ABQ2C5X2</accession>
<sequence>MIIPIWSFSQTVVKDNFYEVAFKTQQTMTYLAESIYKTNSVELRNSFVELEETHNRLFKILVDYSESDNVISEDYLLSLENSQKVLEELSNPFEDIKASLRLFEAIKYDYKAKLQSIDYGISISINEKVKVTVKTTKSSGYFAYIKYSSDENINIKRLRFNNPTNNAERYLSPGYYIIWVEKDNNKSKERFIEITSTNEDQNTIYFEL</sequence>
<dbReference type="Proteomes" id="UP000624701">
    <property type="component" value="Unassembled WGS sequence"/>
</dbReference>
<name>A0ABQ2C5X2_9FLAO</name>